<dbReference type="InterPro" id="IPR001356">
    <property type="entry name" value="HD"/>
</dbReference>
<feature type="DNA-binding region" description="Homeobox" evidence="5">
    <location>
        <begin position="146"/>
        <end position="197"/>
    </location>
</feature>
<evidence type="ECO:0000256" key="4">
    <source>
        <dbReference type="ARBA" id="ARBA00023242"/>
    </source>
</evidence>
<dbReference type="PANTHER" id="PTHR24324:SF5">
    <property type="entry name" value="HEMATOPOIETICALLY-EXPRESSED HOMEOBOX PROTEIN HHEX"/>
    <property type="match status" value="1"/>
</dbReference>
<dbReference type="PROSITE" id="PS50071">
    <property type="entry name" value="HOMEOBOX_2"/>
    <property type="match status" value="1"/>
</dbReference>
<evidence type="ECO:0000259" key="7">
    <source>
        <dbReference type="PROSITE" id="PS50071"/>
    </source>
</evidence>
<dbReference type="GO" id="GO:0000981">
    <property type="term" value="F:DNA-binding transcription factor activity, RNA polymerase II-specific"/>
    <property type="evidence" value="ECO:0007669"/>
    <property type="project" value="InterPro"/>
</dbReference>
<evidence type="ECO:0000256" key="2">
    <source>
        <dbReference type="ARBA" id="ARBA00023125"/>
    </source>
</evidence>
<protein>
    <recommendedName>
        <fullName evidence="7">Homeobox domain-containing protein</fullName>
    </recommendedName>
</protein>
<evidence type="ECO:0000313" key="9">
    <source>
        <dbReference type="Proteomes" id="UP000091820"/>
    </source>
</evidence>
<dbReference type="EnsemblMetazoa" id="GBRI011066-RA">
    <property type="protein sequence ID" value="GBRI011066-PA"/>
    <property type="gene ID" value="GBRI011066"/>
</dbReference>
<dbReference type="STRING" id="37001.A0A1A9W9E9"/>
<evidence type="ECO:0000256" key="5">
    <source>
        <dbReference type="PROSITE-ProRule" id="PRU00108"/>
    </source>
</evidence>
<dbReference type="CDD" id="cd00086">
    <property type="entry name" value="homeodomain"/>
    <property type="match status" value="1"/>
</dbReference>
<feature type="domain" description="Homeobox" evidence="7">
    <location>
        <begin position="144"/>
        <end position="196"/>
    </location>
</feature>
<organism evidence="8 9">
    <name type="scientific">Glossina brevipalpis</name>
    <dbReference type="NCBI Taxonomy" id="37001"/>
    <lineage>
        <taxon>Eukaryota</taxon>
        <taxon>Metazoa</taxon>
        <taxon>Ecdysozoa</taxon>
        <taxon>Arthropoda</taxon>
        <taxon>Hexapoda</taxon>
        <taxon>Insecta</taxon>
        <taxon>Pterygota</taxon>
        <taxon>Neoptera</taxon>
        <taxon>Endopterygota</taxon>
        <taxon>Diptera</taxon>
        <taxon>Brachycera</taxon>
        <taxon>Muscomorpha</taxon>
        <taxon>Hippoboscoidea</taxon>
        <taxon>Glossinidae</taxon>
        <taxon>Glossina</taxon>
    </lineage>
</organism>
<proteinExistence type="predicted"/>
<evidence type="ECO:0000313" key="8">
    <source>
        <dbReference type="EnsemblMetazoa" id="GBRI011066-PA"/>
    </source>
</evidence>
<comment type="subcellular location">
    <subcellularLocation>
        <location evidence="1 5 6">Nucleus</location>
    </subcellularLocation>
</comment>
<dbReference type="Gene3D" id="1.10.10.60">
    <property type="entry name" value="Homeodomain-like"/>
    <property type="match status" value="1"/>
</dbReference>
<dbReference type="GO" id="GO:0030154">
    <property type="term" value="P:cell differentiation"/>
    <property type="evidence" value="ECO:0007669"/>
    <property type="project" value="TreeGrafter"/>
</dbReference>
<reference evidence="8" key="2">
    <citation type="submission" date="2020-05" db="UniProtKB">
        <authorList>
            <consortium name="EnsemblMetazoa"/>
        </authorList>
    </citation>
    <scope>IDENTIFICATION</scope>
    <source>
        <strain evidence="8">IAEA</strain>
    </source>
</reference>
<dbReference type="GO" id="GO:0000978">
    <property type="term" value="F:RNA polymerase II cis-regulatory region sequence-specific DNA binding"/>
    <property type="evidence" value="ECO:0007669"/>
    <property type="project" value="TreeGrafter"/>
</dbReference>
<keyword evidence="2 5" id="KW-0238">DNA-binding</keyword>
<dbReference type="Proteomes" id="UP000091820">
    <property type="component" value="Unassembled WGS sequence"/>
</dbReference>
<dbReference type="PRINTS" id="PR00024">
    <property type="entry name" value="HOMEOBOX"/>
</dbReference>
<keyword evidence="4 5" id="KW-0539">Nucleus</keyword>
<dbReference type="GO" id="GO:0005634">
    <property type="term" value="C:nucleus"/>
    <property type="evidence" value="ECO:0007669"/>
    <property type="project" value="UniProtKB-SubCell"/>
</dbReference>
<dbReference type="PROSITE" id="PS00027">
    <property type="entry name" value="HOMEOBOX_1"/>
    <property type="match status" value="1"/>
</dbReference>
<evidence type="ECO:0000256" key="6">
    <source>
        <dbReference type="RuleBase" id="RU000682"/>
    </source>
</evidence>
<dbReference type="PANTHER" id="PTHR24324">
    <property type="entry name" value="HOMEOBOX PROTEIN HHEX"/>
    <property type="match status" value="1"/>
</dbReference>
<keyword evidence="9" id="KW-1185">Reference proteome</keyword>
<accession>A0A1A9W9E9</accession>
<dbReference type="InterPro" id="IPR017970">
    <property type="entry name" value="Homeobox_CS"/>
</dbReference>
<dbReference type="Pfam" id="PF00046">
    <property type="entry name" value="Homeodomain"/>
    <property type="match status" value="1"/>
</dbReference>
<evidence type="ECO:0000256" key="1">
    <source>
        <dbReference type="ARBA" id="ARBA00004123"/>
    </source>
</evidence>
<sequence length="233" mass="27073">MTTIKTTKSTFTIEHILGNHLNSDNGDANSIIDQCSSAGLKDLKDFVNFNTNFNNNEAELQSKQQQMINNHGNSLHFNEIYKPCATLIQHYMNADLPTNFSYLRPQFPNNVLMSTETIADLTASSLYWKSHSPELITCEGGQIRFSLEQTKQLEYYFGGAKYLTPEERRRLAMQLKLSDRQVKTWFQNRRAKWRRFNQLKCSYSSIPSDELMTYRVKIVSSRNLQNKSDNNKY</sequence>
<evidence type="ECO:0000256" key="3">
    <source>
        <dbReference type="ARBA" id="ARBA00023155"/>
    </source>
</evidence>
<dbReference type="SMART" id="SM00389">
    <property type="entry name" value="HOX"/>
    <property type="match status" value="1"/>
</dbReference>
<dbReference type="InterPro" id="IPR009057">
    <property type="entry name" value="Homeodomain-like_sf"/>
</dbReference>
<keyword evidence="3 5" id="KW-0371">Homeobox</keyword>
<dbReference type="InterPro" id="IPR051000">
    <property type="entry name" value="Homeobox_DNA-bind_prot"/>
</dbReference>
<dbReference type="SUPFAM" id="SSF46689">
    <property type="entry name" value="Homeodomain-like"/>
    <property type="match status" value="1"/>
</dbReference>
<dbReference type="VEuPathDB" id="VectorBase:GBRI011066"/>
<dbReference type="AlphaFoldDB" id="A0A1A9W9E9"/>
<name>A0A1A9W9E9_9MUSC</name>
<reference evidence="9" key="1">
    <citation type="submission" date="2014-03" db="EMBL/GenBank/DDBJ databases">
        <authorList>
            <person name="Aksoy S."/>
            <person name="Warren W."/>
            <person name="Wilson R.K."/>
        </authorList>
    </citation>
    <scope>NUCLEOTIDE SEQUENCE [LARGE SCALE GENOMIC DNA]</scope>
    <source>
        <strain evidence="9">IAEA</strain>
    </source>
</reference>
<dbReference type="InterPro" id="IPR020479">
    <property type="entry name" value="HD_metazoa"/>
</dbReference>